<organism evidence="2 3">
    <name type="scientific">Streptomyces rubiginosohelvolus</name>
    <dbReference type="NCBI Taxonomy" id="67362"/>
    <lineage>
        <taxon>Bacteria</taxon>
        <taxon>Bacillati</taxon>
        <taxon>Actinomycetota</taxon>
        <taxon>Actinomycetes</taxon>
        <taxon>Kitasatosporales</taxon>
        <taxon>Streptomycetaceae</taxon>
        <taxon>Streptomyces</taxon>
    </lineage>
</organism>
<accession>A0ABQ3CB98</accession>
<evidence type="ECO:0000256" key="1">
    <source>
        <dbReference type="SAM" id="MobiDB-lite"/>
    </source>
</evidence>
<keyword evidence="3" id="KW-1185">Reference proteome</keyword>
<dbReference type="PANTHER" id="PTHR35526">
    <property type="entry name" value="ANTI-SIGMA-F FACTOR RSBW-RELATED"/>
    <property type="match status" value="1"/>
</dbReference>
<dbReference type="InterPro" id="IPR050267">
    <property type="entry name" value="Anti-sigma-factor_SerPK"/>
</dbReference>
<proteinExistence type="predicted"/>
<protein>
    <recommendedName>
        <fullName evidence="4">ATP-binding protein</fullName>
    </recommendedName>
</protein>
<dbReference type="Gene3D" id="3.30.565.10">
    <property type="entry name" value="Histidine kinase-like ATPase, C-terminal domain"/>
    <property type="match status" value="1"/>
</dbReference>
<dbReference type="SUPFAM" id="SSF55874">
    <property type="entry name" value="ATPase domain of HSP90 chaperone/DNA topoisomerase II/histidine kinase"/>
    <property type="match status" value="1"/>
</dbReference>
<evidence type="ECO:0008006" key="4">
    <source>
        <dbReference type="Google" id="ProtNLM"/>
    </source>
</evidence>
<feature type="region of interest" description="Disordered" evidence="1">
    <location>
        <begin position="1"/>
        <end position="51"/>
    </location>
</feature>
<gene>
    <name evidence="2" type="ORF">GCM10010328_58930</name>
</gene>
<dbReference type="CDD" id="cd16936">
    <property type="entry name" value="HATPase_RsbW-like"/>
    <property type="match status" value="1"/>
</dbReference>
<dbReference type="Proteomes" id="UP000624183">
    <property type="component" value="Unassembled WGS sequence"/>
</dbReference>
<dbReference type="PANTHER" id="PTHR35526:SF3">
    <property type="entry name" value="ANTI-SIGMA-F FACTOR RSBW"/>
    <property type="match status" value="1"/>
</dbReference>
<evidence type="ECO:0000313" key="2">
    <source>
        <dbReference type="EMBL" id="GGZ76397.1"/>
    </source>
</evidence>
<evidence type="ECO:0000313" key="3">
    <source>
        <dbReference type="Proteomes" id="UP000624183"/>
    </source>
</evidence>
<dbReference type="EMBL" id="BMUW01000017">
    <property type="protein sequence ID" value="GGZ76397.1"/>
    <property type="molecule type" value="Genomic_DNA"/>
</dbReference>
<dbReference type="InterPro" id="IPR036890">
    <property type="entry name" value="HATPase_C_sf"/>
</dbReference>
<sequence>MSELTDGGSRLPEFSPADGGSRLPEVFPVDEGSRLPEFDPEAVGVRSPGPEKRSVRIAAPLKARDARAEVSRLLAGVAGERCVNDALLVVSELISNADRHGGGLREFAAGVEDGHLWLEVADHSEVLPESAAHDPLVPGGFGWSLVRRLSADARIRPWPAGDGPGKTIVVSLRLE</sequence>
<reference evidence="3" key="1">
    <citation type="journal article" date="2019" name="Int. J. Syst. Evol. Microbiol.">
        <title>The Global Catalogue of Microorganisms (GCM) 10K type strain sequencing project: providing services to taxonomists for standard genome sequencing and annotation.</title>
        <authorList>
            <consortium name="The Broad Institute Genomics Platform"/>
            <consortium name="The Broad Institute Genome Sequencing Center for Infectious Disease"/>
            <person name="Wu L."/>
            <person name="Ma J."/>
        </authorList>
    </citation>
    <scope>NUCLEOTIDE SEQUENCE [LARGE SCALE GENOMIC DNA]</scope>
    <source>
        <strain evidence="3">JCM 4602</strain>
    </source>
</reference>
<name>A0ABQ3CB98_9ACTN</name>
<comment type="caution">
    <text evidence="2">The sequence shown here is derived from an EMBL/GenBank/DDBJ whole genome shotgun (WGS) entry which is preliminary data.</text>
</comment>